<protein>
    <recommendedName>
        <fullName evidence="7">Isoprenylcysteine carboxylmethyltransferase family protein</fullName>
    </recommendedName>
</protein>
<dbReference type="AlphaFoldDB" id="A0A6J4QA89"/>
<feature type="transmembrane region" description="Helical" evidence="5">
    <location>
        <begin position="96"/>
        <end position="118"/>
    </location>
</feature>
<keyword evidence="3 5" id="KW-1133">Transmembrane helix</keyword>
<evidence type="ECO:0000256" key="3">
    <source>
        <dbReference type="ARBA" id="ARBA00022989"/>
    </source>
</evidence>
<evidence type="ECO:0008006" key="7">
    <source>
        <dbReference type="Google" id="ProtNLM"/>
    </source>
</evidence>
<keyword evidence="4 5" id="KW-0472">Membrane</keyword>
<keyword evidence="2 5" id="KW-0812">Transmembrane</keyword>
<reference evidence="6" key="1">
    <citation type="submission" date="2020-02" db="EMBL/GenBank/DDBJ databases">
        <authorList>
            <person name="Meier V. D."/>
        </authorList>
    </citation>
    <scope>NUCLEOTIDE SEQUENCE</scope>
    <source>
        <strain evidence="6">AVDCRST_MAG01</strain>
    </source>
</reference>
<feature type="transmembrane region" description="Helical" evidence="5">
    <location>
        <begin position="61"/>
        <end position="90"/>
    </location>
</feature>
<dbReference type="PANTHER" id="PTHR12714:SF9">
    <property type="entry name" value="PROTEIN-S-ISOPRENYLCYSTEINE O-METHYLTRANSFERASE"/>
    <property type="match status" value="1"/>
</dbReference>
<feature type="transmembrane region" description="Helical" evidence="5">
    <location>
        <begin position="165"/>
        <end position="189"/>
    </location>
</feature>
<sequence>MVPAVLWAASFVICAVGDGLLGRWVLLPLFVAAFYGGMIVIDLVTYPVLSFWRGWLRRRGLLAWYLVELGILWGGTTVSLVSLSPVWIGWSWNGVLLLQLLGGALALLSVAVGTWAVAKMGWARLLFAGALFPPGAGAEENHVPQRLVLEGPYRYVRNPLYDTDFALILGTALLTSNWFLVLLAVLYAAQLALQLPLEERELRVRFGRPYRRYCEVVPRFVPRLRPVDRGELE</sequence>
<comment type="subcellular location">
    <subcellularLocation>
        <location evidence="1">Endomembrane system</location>
        <topology evidence="1">Multi-pass membrane protein</topology>
    </subcellularLocation>
</comment>
<gene>
    <name evidence="6" type="ORF">AVDCRST_MAG01-01-3490</name>
</gene>
<accession>A0A6J4QA89</accession>
<evidence type="ECO:0000256" key="5">
    <source>
        <dbReference type="SAM" id="Phobius"/>
    </source>
</evidence>
<organism evidence="6">
    <name type="scientific">uncultured Rubrobacteraceae bacterium</name>
    <dbReference type="NCBI Taxonomy" id="349277"/>
    <lineage>
        <taxon>Bacteria</taxon>
        <taxon>Bacillati</taxon>
        <taxon>Actinomycetota</taxon>
        <taxon>Rubrobacteria</taxon>
        <taxon>Rubrobacterales</taxon>
        <taxon>Rubrobacteraceae</taxon>
        <taxon>environmental samples</taxon>
    </lineage>
</organism>
<dbReference type="InterPro" id="IPR007318">
    <property type="entry name" value="Phopholipid_MeTrfase"/>
</dbReference>
<evidence type="ECO:0000256" key="1">
    <source>
        <dbReference type="ARBA" id="ARBA00004127"/>
    </source>
</evidence>
<name>A0A6J4QA89_9ACTN</name>
<dbReference type="PANTHER" id="PTHR12714">
    <property type="entry name" value="PROTEIN-S ISOPRENYLCYSTEINE O-METHYLTRANSFERASE"/>
    <property type="match status" value="1"/>
</dbReference>
<evidence type="ECO:0000313" key="6">
    <source>
        <dbReference type="EMBL" id="CAA9439203.1"/>
    </source>
</evidence>
<proteinExistence type="predicted"/>
<dbReference type="Pfam" id="PF04191">
    <property type="entry name" value="PEMT"/>
    <property type="match status" value="1"/>
</dbReference>
<dbReference type="EMBL" id="CADCUW010000454">
    <property type="protein sequence ID" value="CAA9439203.1"/>
    <property type="molecule type" value="Genomic_DNA"/>
</dbReference>
<evidence type="ECO:0000256" key="4">
    <source>
        <dbReference type="ARBA" id="ARBA00023136"/>
    </source>
</evidence>
<evidence type="ECO:0000256" key="2">
    <source>
        <dbReference type="ARBA" id="ARBA00022692"/>
    </source>
</evidence>
<dbReference type="Gene3D" id="1.20.120.1630">
    <property type="match status" value="1"/>
</dbReference>
<feature type="transmembrane region" description="Helical" evidence="5">
    <location>
        <begin position="27"/>
        <end position="49"/>
    </location>
</feature>
<dbReference type="GO" id="GO:0012505">
    <property type="term" value="C:endomembrane system"/>
    <property type="evidence" value="ECO:0007669"/>
    <property type="project" value="UniProtKB-SubCell"/>
</dbReference>
<dbReference type="GO" id="GO:0016740">
    <property type="term" value="F:transferase activity"/>
    <property type="evidence" value="ECO:0007669"/>
    <property type="project" value="UniProtKB-ARBA"/>
</dbReference>